<comment type="caution">
    <text evidence="3">The sequence shown here is derived from an EMBL/GenBank/DDBJ whole genome shotgun (WGS) entry which is preliminary data.</text>
</comment>
<proteinExistence type="inferred from homology"/>
<dbReference type="Pfam" id="PF06932">
    <property type="entry name" value="DUF1283"/>
    <property type="match status" value="1"/>
</dbReference>
<protein>
    <recommendedName>
        <fullName evidence="2">UPF0482 protein BA1DRAFT_00399</fullName>
    </recommendedName>
</protein>
<dbReference type="HAMAP" id="MF_01581">
    <property type="entry name" value="UPF0482"/>
    <property type="match status" value="1"/>
</dbReference>
<evidence type="ECO:0000313" key="4">
    <source>
        <dbReference type="Proteomes" id="UP000023464"/>
    </source>
</evidence>
<evidence type="ECO:0000313" key="3">
    <source>
        <dbReference type="EMBL" id="EYU17110.1"/>
    </source>
</evidence>
<reference evidence="3 4" key="1">
    <citation type="submission" date="2014-03" db="EMBL/GenBank/DDBJ databases">
        <title>Draft Genome of Photorhabdus luminescens BA1, an Egyptian Isolate.</title>
        <authorList>
            <person name="Ghazal S."/>
            <person name="Hurst S.G.IV."/>
            <person name="Morris K."/>
            <person name="Thomas K."/>
            <person name="Tisa L.S."/>
        </authorList>
    </citation>
    <scope>NUCLEOTIDE SEQUENCE [LARGE SCALE GENOMIC DNA]</scope>
    <source>
        <strain evidence="3 4">BA1</strain>
    </source>
</reference>
<keyword evidence="1 2" id="KW-0732">Signal</keyword>
<sequence length="120" mass="13200" precursor="true">MNICNSLILKAMPAIALAIPLLWQTPALAATCTAGSTCVTVNGSGDSVLDKEAARQSKEQWDETKNLRTKVNKRAEKEFDKIDKAIDARDACMKSTNINAYWEPNTERCLDSNTGMPIRP</sequence>
<dbReference type="InterPro" id="IPR009700">
    <property type="entry name" value="DUF1283"/>
</dbReference>
<gene>
    <name evidence="3" type="ORF">BA1DRAFT_00399</name>
</gene>
<evidence type="ECO:0000256" key="1">
    <source>
        <dbReference type="ARBA" id="ARBA00022729"/>
    </source>
</evidence>
<dbReference type="PATRIC" id="fig|1393736.3.peg.405"/>
<feature type="signal peptide" evidence="2">
    <location>
        <begin position="1"/>
        <end position="29"/>
    </location>
</feature>
<name>A0A022PS23_9GAMM</name>
<evidence type="ECO:0000256" key="2">
    <source>
        <dbReference type="HAMAP-Rule" id="MF_01581"/>
    </source>
</evidence>
<accession>A0A022PS23</accession>
<comment type="similarity">
    <text evidence="2">Belongs to the UPF0482 family.</text>
</comment>
<dbReference type="EMBL" id="JFGV01000003">
    <property type="protein sequence ID" value="EYU17110.1"/>
    <property type="molecule type" value="Genomic_DNA"/>
</dbReference>
<feature type="chain" id="PRO_5008979395" description="UPF0482 protein BA1DRAFT_00399" evidence="2">
    <location>
        <begin position="30"/>
        <end position="120"/>
    </location>
</feature>
<dbReference type="AlphaFoldDB" id="A0A022PS23"/>
<organism evidence="3 4">
    <name type="scientific">Photorhabdus aegyptia</name>
    <dbReference type="NCBI Taxonomy" id="2805098"/>
    <lineage>
        <taxon>Bacteria</taxon>
        <taxon>Pseudomonadati</taxon>
        <taxon>Pseudomonadota</taxon>
        <taxon>Gammaproteobacteria</taxon>
        <taxon>Enterobacterales</taxon>
        <taxon>Morganellaceae</taxon>
        <taxon>Photorhabdus</taxon>
    </lineage>
</organism>
<dbReference type="RefSeq" id="WP_036775704.1">
    <property type="nucleotide sequence ID" value="NZ_CAWLTM010000112.1"/>
</dbReference>
<dbReference type="Proteomes" id="UP000023464">
    <property type="component" value="Unassembled WGS sequence"/>
</dbReference>
<dbReference type="NCBIfam" id="NF010180">
    <property type="entry name" value="PRK13659.1"/>
    <property type="match status" value="1"/>
</dbReference>
<keyword evidence="4" id="KW-1185">Reference proteome</keyword>